<dbReference type="GO" id="GO:0016740">
    <property type="term" value="F:transferase activity"/>
    <property type="evidence" value="ECO:0007669"/>
    <property type="project" value="UniProtKB-KW"/>
</dbReference>
<evidence type="ECO:0000256" key="18">
    <source>
        <dbReference type="ARBA" id="ARBA00031890"/>
    </source>
</evidence>
<comment type="similarity">
    <text evidence="5">Belongs to the glyceraldehyde-3-phosphate dehydrogenase family.</text>
</comment>
<dbReference type="GO" id="GO:0006417">
    <property type="term" value="P:regulation of translation"/>
    <property type="evidence" value="ECO:0007669"/>
    <property type="project" value="UniProtKB-KW"/>
</dbReference>
<evidence type="ECO:0000256" key="12">
    <source>
        <dbReference type="ARBA" id="ARBA00022845"/>
    </source>
</evidence>
<evidence type="ECO:0000256" key="17">
    <source>
        <dbReference type="ARBA" id="ARBA00023242"/>
    </source>
</evidence>
<feature type="domain" description="Glyceraldehyde 3-phosphate dehydrogenase catalytic" evidence="22">
    <location>
        <begin position="52"/>
        <end position="112"/>
    </location>
</feature>
<evidence type="ECO:0000256" key="3">
    <source>
        <dbReference type="ARBA" id="ARBA00004514"/>
    </source>
</evidence>
<keyword evidence="10" id="KW-0053">Apoptosis</keyword>
<dbReference type="Pfam" id="PF02800">
    <property type="entry name" value="Gp_dh_C"/>
    <property type="match status" value="2"/>
</dbReference>
<evidence type="ECO:0000256" key="8">
    <source>
        <dbReference type="ARBA" id="ARBA00022490"/>
    </source>
</evidence>
<evidence type="ECO:0000313" key="23">
    <source>
        <dbReference type="Proteomes" id="UP000515165"/>
    </source>
</evidence>
<keyword evidence="23" id="KW-1185">Reference proteome</keyword>
<dbReference type="PANTHER" id="PTHR10836:SF111">
    <property type="entry name" value="GLYCERALDEHYDE-3-PHOSPHATE DEHYDROGENASE"/>
    <property type="match status" value="1"/>
</dbReference>
<dbReference type="Gene3D" id="3.40.50.720">
    <property type="entry name" value="NAD(P)-binding Rossmann-like Domain"/>
    <property type="match status" value="1"/>
</dbReference>
<evidence type="ECO:0000256" key="19">
    <source>
        <dbReference type="ARBA" id="ARBA00046997"/>
    </source>
</evidence>
<keyword evidence="8" id="KW-0963">Cytoplasm</keyword>
<dbReference type="GO" id="GO:0005856">
    <property type="term" value="C:cytoskeleton"/>
    <property type="evidence" value="ECO:0007669"/>
    <property type="project" value="UniProtKB-SubCell"/>
</dbReference>
<evidence type="ECO:0000256" key="11">
    <source>
        <dbReference type="ARBA" id="ARBA00022799"/>
    </source>
</evidence>
<dbReference type="PRINTS" id="PR00078">
    <property type="entry name" value="G3PDHDRGNASE"/>
</dbReference>
<dbReference type="InterPro" id="IPR020830">
    <property type="entry name" value="GlycerAld_3-P_DH_AS"/>
</dbReference>
<sequence>MEKAAAHLKGGAKRVIISAPSADFHALMGMNHEKYDNTLKIVSNVSCTTNCLASLAKVIHDNFGIMEGLLTTVRAITATQKTTDDSCGKLWDDVQGSVQNIIPASTSSTKALPNMRVKQASESPLKGILGYSENQVVSCDFNSDIHSSTFGAGAGTALSDHCVELISWYDNEFGSSSQEADPMVHMASKE</sequence>
<dbReference type="RefSeq" id="XP_035580302.1">
    <property type="nucleotide sequence ID" value="XM_035724409.1"/>
</dbReference>
<comment type="subunit">
    <text evidence="19">Homotetramer. Interacts with TPPP; the interaction is direct. Interacts (when S-nitrosylated) with SIAH1; leading to nuclear translocation. Interacts with RILPL1/GOSPEL, leading to prevent the interaction between GAPDH and SIAH1 and prevent nuclear translocation. Interacts with CHP1; the interaction increases the binding of CHP1 with microtubules. Associates with microtubules. Interacts with EIF1AD, USP25, PRKCI and WARS1. Interacts with phosphorylated RPL13A; inhibited by oxidatively-modified low-densitity lipoprotein (LDL(ox)). Component of the GAIT complex. Interacts with FKBP6; leading to inhibit GAPDH catalytic activity. Interacts with TRAF2, promoting TRAF2 ubiquitination. Interacts with TRAF3, promoting TRAF3 ubiquitination.</text>
</comment>
<name>A0A6P9FHF2_ZALCA</name>
<dbReference type="InterPro" id="IPR020829">
    <property type="entry name" value="GlycerAld_3-P_DH_cat"/>
</dbReference>
<evidence type="ECO:0000256" key="15">
    <source>
        <dbReference type="ARBA" id="ARBA00023152"/>
    </source>
</evidence>
<dbReference type="PROSITE" id="PS00071">
    <property type="entry name" value="GAPDH"/>
    <property type="match status" value="1"/>
</dbReference>
<evidence type="ECO:0000256" key="21">
    <source>
        <dbReference type="ARBA" id="ARBA00048005"/>
    </source>
</evidence>
<comment type="pathway">
    <text evidence="4">Carbohydrate degradation; glycolysis; pyruvate from D-glyceraldehyde 3-phosphate: step 1/5.</text>
</comment>
<evidence type="ECO:0000256" key="16">
    <source>
        <dbReference type="ARBA" id="ARBA00023212"/>
    </source>
</evidence>
<keyword evidence="15" id="KW-0324">Glycolysis</keyword>
<evidence type="ECO:0000256" key="13">
    <source>
        <dbReference type="ARBA" id="ARBA00023002"/>
    </source>
</evidence>
<keyword evidence="13" id="KW-0560">Oxidoreductase</keyword>
<dbReference type="EC" id="1.2.1.12" evidence="6"/>
<dbReference type="GO" id="GO:0005634">
    <property type="term" value="C:nucleus"/>
    <property type="evidence" value="ECO:0007669"/>
    <property type="project" value="UniProtKB-SubCell"/>
</dbReference>
<reference evidence="24" key="1">
    <citation type="submission" date="2025-08" db="UniProtKB">
        <authorList>
            <consortium name="RefSeq"/>
        </authorList>
    </citation>
    <scope>IDENTIFICATION</scope>
    <source>
        <tissue evidence="24">Blood</tissue>
    </source>
</reference>
<dbReference type="SUPFAM" id="SSF51735">
    <property type="entry name" value="NAD(P)-binding Rossmann-fold domains"/>
    <property type="match status" value="1"/>
</dbReference>
<accession>A0A6P9FHF2</accession>
<dbReference type="InterPro" id="IPR036291">
    <property type="entry name" value="NAD(P)-bd_dom_sf"/>
</dbReference>
<evidence type="ECO:0000256" key="7">
    <source>
        <dbReference type="ARBA" id="ARBA00021022"/>
    </source>
</evidence>
<evidence type="ECO:0000259" key="22">
    <source>
        <dbReference type="Pfam" id="PF02800"/>
    </source>
</evidence>
<protein>
    <recommendedName>
        <fullName evidence="7">Glyceraldehyde-3-phosphate dehydrogenase</fullName>
        <ecNumber evidence="6">1.2.1.12</ecNumber>
    </recommendedName>
    <alternativeName>
        <fullName evidence="18">Peptidyl-cysteine S-nitrosylase GAPDH</fullName>
    </alternativeName>
</protein>
<comment type="catalytic activity">
    <reaction evidence="21">
        <text>S-nitroso-L-cysteinyl-[GAPDH] + L-cysteinyl-[protein] = L-cysteinyl-[GAPDH] + S-nitroso-L-cysteinyl-[protein]</text>
        <dbReference type="Rhea" id="RHEA:66684"/>
        <dbReference type="Rhea" id="RHEA-COMP:10131"/>
        <dbReference type="Rhea" id="RHEA-COMP:17089"/>
        <dbReference type="Rhea" id="RHEA-COMP:17090"/>
        <dbReference type="Rhea" id="RHEA-COMP:17091"/>
        <dbReference type="ChEBI" id="CHEBI:29950"/>
        <dbReference type="ChEBI" id="CHEBI:149494"/>
    </reaction>
    <physiologicalReaction direction="left-to-right" evidence="21">
        <dbReference type="Rhea" id="RHEA:66685"/>
    </physiologicalReaction>
</comment>
<evidence type="ECO:0000256" key="1">
    <source>
        <dbReference type="ARBA" id="ARBA00004123"/>
    </source>
</evidence>
<dbReference type="AlphaFoldDB" id="A0A6P9FHF2"/>
<feature type="domain" description="Glyceraldehyde 3-phosphate dehydrogenase catalytic" evidence="22">
    <location>
        <begin position="116"/>
        <end position="169"/>
    </location>
</feature>
<dbReference type="SUPFAM" id="SSF55347">
    <property type="entry name" value="Glyceraldehyde-3-phosphate dehydrogenase-like, C-terminal domain"/>
    <property type="match status" value="1"/>
</dbReference>
<keyword evidence="14" id="KW-0520">NAD</keyword>
<evidence type="ECO:0000256" key="6">
    <source>
        <dbReference type="ARBA" id="ARBA00013119"/>
    </source>
</evidence>
<dbReference type="GO" id="GO:0006915">
    <property type="term" value="P:apoptotic process"/>
    <property type="evidence" value="ECO:0007669"/>
    <property type="project" value="UniProtKB-KW"/>
</dbReference>
<keyword evidence="9" id="KW-0808">Transferase</keyword>
<evidence type="ECO:0000313" key="24">
    <source>
        <dbReference type="RefSeq" id="XP_035580302.1"/>
    </source>
</evidence>
<dbReference type="GeneID" id="113939099"/>
<proteinExistence type="inferred from homology"/>
<dbReference type="GO" id="GO:0004365">
    <property type="term" value="F:glyceraldehyde-3-phosphate dehydrogenase (NAD+) (phosphorylating) activity"/>
    <property type="evidence" value="ECO:0007669"/>
    <property type="project" value="UniProtKB-EC"/>
</dbReference>
<gene>
    <name evidence="24" type="primary">LOC113939099</name>
</gene>
<dbReference type="InterPro" id="IPR020831">
    <property type="entry name" value="GlycerAld/Erythrose_P_DH"/>
</dbReference>
<keyword evidence="17" id="KW-0539">Nucleus</keyword>
<dbReference type="GO" id="GO:0005829">
    <property type="term" value="C:cytosol"/>
    <property type="evidence" value="ECO:0007669"/>
    <property type="project" value="UniProtKB-SubCell"/>
</dbReference>
<evidence type="ECO:0000256" key="2">
    <source>
        <dbReference type="ARBA" id="ARBA00004245"/>
    </source>
</evidence>
<dbReference type="OrthoDB" id="93088at2759"/>
<evidence type="ECO:0000256" key="5">
    <source>
        <dbReference type="ARBA" id="ARBA00007406"/>
    </source>
</evidence>
<dbReference type="Proteomes" id="UP000515165">
    <property type="component" value="Chromosome 16"/>
</dbReference>
<comment type="subcellular location">
    <subcellularLocation>
        <location evidence="2">Cytoplasm</location>
        <location evidence="2">Cytoskeleton</location>
    </subcellularLocation>
    <subcellularLocation>
        <location evidence="3">Cytoplasm</location>
        <location evidence="3">Cytosol</location>
    </subcellularLocation>
    <subcellularLocation>
        <location evidence="1">Nucleus</location>
    </subcellularLocation>
</comment>
<organism evidence="23 24">
    <name type="scientific">Zalophus californianus</name>
    <name type="common">California sealion</name>
    <dbReference type="NCBI Taxonomy" id="9704"/>
    <lineage>
        <taxon>Eukaryota</taxon>
        <taxon>Metazoa</taxon>
        <taxon>Chordata</taxon>
        <taxon>Craniata</taxon>
        <taxon>Vertebrata</taxon>
        <taxon>Euteleostomi</taxon>
        <taxon>Mammalia</taxon>
        <taxon>Eutheria</taxon>
        <taxon>Laurasiatheria</taxon>
        <taxon>Carnivora</taxon>
        <taxon>Caniformia</taxon>
        <taxon>Pinnipedia</taxon>
        <taxon>Otariidae</taxon>
        <taxon>Zalophus</taxon>
    </lineage>
</organism>
<keyword evidence="11" id="KW-0702">S-nitrosylation</keyword>
<evidence type="ECO:0000256" key="9">
    <source>
        <dbReference type="ARBA" id="ARBA00022679"/>
    </source>
</evidence>
<evidence type="ECO:0000256" key="20">
    <source>
        <dbReference type="ARBA" id="ARBA00047698"/>
    </source>
</evidence>
<evidence type="ECO:0000256" key="10">
    <source>
        <dbReference type="ARBA" id="ARBA00022703"/>
    </source>
</evidence>
<dbReference type="PANTHER" id="PTHR10836">
    <property type="entry name" value="GLYCERALDEHYDE 3-PHOSPHATE DEHYDROGENASE"/>
    <property type="match status" value="1"/>
</dbReference>
<comment type="catalytic activity">
    <reaction evidence="20">
        <text>D-glyceraldehyde 3-phosphate + phosphate + NAD(+) = (2R)-3-phospho-glyceroyl phosphate + NADH + H(+)</text>
        <dbReference type="Rhea" id="RHEA:10300"/>
        <dbReference type="ChEBI" id="CHEBI:15378"/>
        <dbReference type="ChEBI" id="CHEBI:43474"/>
        <dbReference type="ChEBI" id="CHEBI:57540"/>
        <dbReference type="ChEBI" id="CHEBI:57604"/>
        <dbReference type="ChEBI" id="CHEBI:57945"/>
        <dbReference type="ChEBI" id="CHEBI:59776"/>
        <dbReference type="EC" id="1.2.1.12"/>
    </reaction>
</comment>
<dbReference type="KEGG" id="zca:113939099"/>
<keyword evidence="12" id="KW-0810">Translation regulation</keyword>
<evidence type="ECO:0000256" key="14">
    <source>
        <dbReference type="ARBA" id="ARBA00023027"/>
    </source>
</evidence>
<evidence type="ECO:0000256" key="4">
    <source>
        <dbReference type="ARBA" id="ARBA00004869"/>
    </source>
</evidence>
<keyword evidence="16" id="KW-0206">Cytoskeleton</keyword>
<dbReference type="GO" id="GO:0006096">
    <property type="term" value="P:glycolytic process"/>
    <property type="evidence" value="ECO:0007669"/>
    <property type="project" value="UniProtKB-KW"/>
</dbReference>
<dbReference type="Gene3D" id="3.30.360.10">
    <property type="entry name" value="Dihydrodipicolinate Reductase, domain 2"/>
    <property type="match status" value="2"/>
</dbReference>